<evidence type="ECO:0000313" key="1">
    <source>
        <dbReference type="EMBL" id="KAJ7603646.1"/>
    </source>
</evidence>
<dbReference type="EMBL" id="JARKIF010000133">
    <property type="protein sequence ID" value="KAJ7603646.1"/>
    <property type="molecule type" value="Genomic_DNA"/>
</dbReference>
<keyword evidence="2" id="KW-1185">Reference proteome</keyword>
<proteinExistence type="predicted"/>
<name>A0AAD7AY00_9AGAR</name>
<dbReference type="Proteomes" id="UP001221142">
    <property type="component" value="Unassembled WGS sequence"/>
</dbReference>
<comment type="caution">
    <text evidence="1">The sequence shown here is derived from an EMBL/GenBank/DDBJ whole genome shotgun (WGS) entry which is preliminary data.</text>
</comment>
<accession>A0AAD7AY00</accession>
<protein>
    <submittedName>
        <fullName evidence="1">Uncharacterized protein</fullName>
    </submittedName>
</protein>
<reference evidence="1" key="1">
    <citation type="submission" date="2023-03" db="EMBL/GenBank/DDBJ databases">
        <title>Massive genome expansion in bonnet fungi (Mycena s.s.) driven by repeated elements and novel gene families across ecological guilds.</title>
        <authorList>
            <consortium name="Lawrence Berkeley National Laboratory"/>
            <person name="Harder C.B."/>
            <person name="Miyauchi S."/>
            <person name="Viragh M."/>
            <person name="Kuo A."/>
            <person name="Thoen E."/>
            <person name="Andreopoulos B."/>
            <person name="Lu D."/>
            <person name="Skrede I."/>
            <person name="Drula E."/>
            <person name="Henrissat B."/>
            <person name="Morin E."/>
            <person name="Kohler A."/>
            <person name="Barry K."/>
            <person name="LaButti K."/>
            <person name="Morin E."/>
            <person name="Salamov A."/>
            <person name="Lipzen A."/>
            <person name="Mereny Z."/>
            <person name="Hegedus B."/>
            <person name="Baldrian P."/>
            <person name="Stursova M."/>
            <person name="Weitz H."/>
            <person name="Taylor A."/>
            <person name="Grigoriev I.V."/>
            <person name="Nagy L.G."/>
            <person name="Martin F."/>
            <person name="Kauserud H."/>
        </authorList>
    </citation>
    <scope>NUCLEOTIDE SEQUENCE</scope>
    <source>
        <strain evidence="1">9284</strain>
    </source>
</reference>
<evidence type="ECO:0000313" key="2">
    <source>
        <dbReference type="Proteomes" id="UP001221142"/>
    </source>
</evidence>
<dbReference type="AlphaFoldDB" id="A0AAD7AY00"/>
<organism evidence="1 2">
    <name type="scientific">Roridomyces roridus</name>
    <dbReference type="NCBI Taxonomy" id="1738132"/>
    <lineage>
        <taxon>Eukaryota</taxon>
        <taxon>Fungi</taxon>
        <taxon>Dikarya</taxon>
        <taxon>Basidiomycota</taxon>
        <taxon>Agaricomycotina</taxon>
        <taxon>Agaricomycetes</taxon>
        <taxon>Agaricomycetidae</taxon>
        <taxon>Agaricales</taxon>
        <taxon>Marasmiineae</taxon>
        <taxon>Mycenaceae</taxon>
        <taxon>Roridomyces</taxon>
    </lineage>
</organism>
<gene>
    <name evidence="1" type="ORF">FB45DRAFT_959877</name>
</gene>
<sequence>MENCGRHPRAMCYETQYMREYSCGHSWGRNRQVIDCLRTACALSSRHDPAPHNCQQKCAQQMAAPVRVVQERFDKHCDRCILGG</sequence>